<evidence type="ECO:0000313" key="2">
    <source>
        <dbReference type="Proteomes" id="UP000199569"/>
    </source>
</evidence>
<proteinExistence type="predicted"/>
<dbReference type="STRING" id="549386.SAMN02927923_02623"/>
<evidence type="ECO:0008006" key="3">
    <source>
        <dbReference type="Google" id="ProtNLM"/>
    </source>
</evidence>
<reference evidence="1 2" key="1">
    <citation type="submission" date="2016-10" db="EMBL/GenBank/DDBJ databases">
        <authorList>
            <person name="de Groot N.N."/>
        </authorList>
    </citation>
    <scope>NUCLEOTIDE SEQUENCE [LARGE SCALE GENOMIC DNA]</scope>
    <source>
        <strain evidence="1 2">CGMCC 1.7666</strain>
    </source>
</reference>
<accession>A0A1G5JG19</accession>
<sequence>MPKRTPTTAQQLMQQLAADPEWVARHAQMEQLRAATSEDLRHDEAPLIAALHKAGVNVNSVWDLVNMPAPYPFALPVLAAHLDRPYAPRNLEGIARALAVKEARAFAWEKVWELVTNRWPELAEDFRAGLMTALSGMATADDLPKMISLITDRRYGPSRVLIVSNLTRSRRKEARQALLDLKTDPDLQKEIAYRLKTSI</sequence>
<dbReference type="Proteomes" id="UP000199569">
    <property type="component" value="Unassembled WGS sequence"/>
</dbReference>
<gene>
    <name evidence="1" type="ORF">SAMN02927923_02623</name>
</gene>
<keyword evidence="2" id="KW-1185">Reference proteome</keyword>
<organism evidence="1 2">
    <name type="scientific">Microvirga guangxiensis</name>
    <dbReference type="NCBI Taxonomy" id="549386"/>
    <lineage>
        <taxon>Bacteria</taxon>
        <taxon>Pseudomonadati</taxon>
        <taxon>Pseudomonadota</taxon>
        <taxon>Alphaproteobacteria</taxon>
        <taxon>Hyphomicrobiales</taxon>
        <taxon>Methylobacteriaceae</taxon>
        <taxon>Microvirga</taxon>
    </lineage>
</organism>
<dbReference type="EMBL" id="FMVJ01000007">
    <property type="protein sequence ID" value="SCY87306.1"/>
    <property type="molecule type" value="Genomic_DNA"/>
</dbReference>
<name>A0A1G5JG19_9HYPH</name>
<dbReference type="AlphaFoldDB" id="A0A1G5JG19"/>
<protein>
    <recommendedName>
        <fullName evidence="3">HEAT repeat-containing protein</fullName>
    </recommendedName>
</protein>
<evidence type="ECO:0000313" key="1">
    <source>
        <dbReference type="EMBL" id="SCY87306.1"/>
    </source>
</evidence>